<evidence type="ECO:0000313" key="2">
    <source>
        <dbReference type="EMBL" id="PIR87707.1"/>
    </source>
</evidence>
<sequence length="515" mass="57849">MKFDFKKILGPLSRLITSSLPIGGLEISDSSLRFLQVKNNSVVRASLRLPPKIIQDGVLKDARLFTDALRGLHQQINDKPKPINVILIIPSALIYAQSFSVPILEKKQMSEAIDLNLQMLSPNDIDKSYYDYQEISENKSLGTVDLLGAFVKGDVIDDYKKIIKASGFNIIAIEFAGLALTRLIKQRWTGLTTDQRYLVVSLDSSGVLMLILKNGNLYFNHFTPWKEIVQSAKDSEKFEFKDIKEFFSREVQRVLNFYLGRFGNSLQESILISPSFNYEIVKLLSEEFKLKIRNLAIAELPKLRPTWFAALGAGLRGLVSRSKDTEISLTQTEAQTEYYFERGLHFLAIWRNIALSVLVFLLIAFTATATFFRQEAQKLENKTASEFSIEDARVQIEAQKEISYFNDLVDSIAGAVDQESGLSFFMSELNRLAGETILLTRINHNIGALVSLAGVADSQQDAIAFKKRLDSYPDYIGVDLPLSNIRTELNGTITFSLTFKVASEETGSEAPTEES</sequence>
<evidence type="ECO:0008006" key="4">
    <source>
        <dbReference type="Google" id="ProtNLM"/>
    </source>
</evidence>
<feature type="transmembrane region" description="Helical" evidence="1">
    <location>
        <begin position="349"/>
        <end position="372"/>
    </location>
</feature>
<comment type="caution">
    <text evidence="2">The sequence shown here is derived from an EMBL/GenBank/DDBJ whole genome shotgun (WGS) entry which is preliminary data.</text>
</comment>
<accession>A0A2H0UMQ9</accession>
<dbReference type="Proteomes" id="UP000230903">
    <property type="component" value="Unassembled WGS sequence"/>
</dbReference>
<keyword evidence="1" id="KW-1133">Transmembrane helix</keyword>
<keyword evidence="1" id="KW-0472">Membrane</keyword>
<dbReference type="EMBL" id="PFBC01000051">
    <property type="protein sequence ID" value="PIR87707.1"/>
    <property type="molecule type" value="Genomic_DNA"/>
</dbReference>
<proteinExistence type="predicted"/>
<name>A0A2H0UMQ9_9BACT</name>
<keyword evidence="1" id="KW-0812">Transmembrane</keyword>
<evidence type="ECO:0000313" key="3">
    <source>
        <dbReference type="Proteomes" id="UP000230903"/>
    </source>
</evidence>
<reference evidence="3" key="1">
    <citation type="submission" date="2017-09" db="EMBL/GenBank/DDBJ databases">
        <title>Depth-based differentiation of microbial function through sediment-hosted aquifers and enrichment of novel symbionts in the deep terrestrial subsurface.</title>
        <authorList>
            <person name="Probst A.J."/>
            <person name="Ladd B."/>
            <person name="Jarett J.K."/>
            <person name="Geller-Mcgrath D.E."/>
            <person name="Sieber C.M.K."/>
            <person name="Emerson J.B."/>
            <person name="Anantharaman K."/>
            <person name="Thomas B.C."/>
            <person name="Malmstrom R."/>
            <person name="Stieglmeier M."/>
            <person name="Klingl A."/>
            <person name="Woyke T."/>
            <person name="Ryan C.M."/>
            <person name="Banfield J.F."/>
        </authorList>
    </citation>
    <scope>NUCLEOTIDE SEQUENCE [LARGE SCALE GENOMIC DNA]</scope>
</reference>
<organism evidence="2 3">
    <name type="scientific">Candidatus Harrisonbacteria bacterium CG10_big_fil_rev_8_21_14_0_10_45_28</name>
    <dbReference type="NCBI Taxonomy" id="1974586"/>
    <lineage>
        <taxon>Bacteria</taxon>
        <taxon>Candidatus Harrisoniibacteriota</taxon>
    </lineage>
</organism>
<dbReference type="Gene3D" id="3.30.420.40">
    <property type="match status" value="2"/>
</dbReference>
<dbReference type="Gene3D" id="3.30.1490.300">
    <property type="match status" value="1"/>
</dbReference>
<protein>
    <recommendedName>
        <fullName evidence="4">SHS2 domain-containing protein</fullName>
    </recommendedName>
</protein>
<gene>
    <name evidence="2" type="ORF">COU10_03185</name>
</gene>
<evidence type="ECO:0000256" key="1">
    <source>
        <dbReference type="SAM" id="Phobius"/>
    </source>
</evidence>
<dbReference type="AlphaFoldDB" id="A0A2H0UMQ9"/>